<evidence type="ECO:0000313" key="2">
    <source>
        <dbReference type="Proteomes" id="UP000663828"/>
    </source>
</evidence>
<comment type="caution">
    <text evidence="1">The sequence shown here is derived from an EMBL/GenBank/DDBJ whole genome shotgun (WGS) entry which is preliminary data.</text>
</comment>
<proteinExistence type="predicted"/>
<organism evidence="1 2">
    <name type="scientific">Adineta ricciae</name>
    <name type="common">Rotifer</name>
    <dbReference type="NCBI Taxonomy" id="249248"/>
    <lineage>
        <taxon>Eukaryota</taxon>
        <taxon>Metazoa</taxon>
        <taxon>Spiralia</taxon>
        <taxon>Gnathifera</taxon>
        <taxon>Rotifera</taxon>
        <taxon>Eurotatoria</taxon>
        <taxon>Bdelloidea</taxon>
        <taxon>Adinetida</taxon>
        <taxon>Adinetidae</taxon>
        <taxon>Adineta</taxon>
    </lineage>
</organism>
<accession>A0A814JXY9</accession>
<sequence length="152" mass="17988">MSENELIQKYYHGSYKTNSHGSVICPLYNEKKNEDDQICKFFVENDGDSLTPEQFEYLWTHVKSRHEDTYRDILKMCRSKIVDVSKTNQYDNLMDTITLSSSNLNKPRKSRKSMLRIRRDLRPSEANAIPSPGFHRIRRIPVGSDKILYWIR</sequence>
<dbReference type="Proteomes" id="UP000663828">
    <property type="component" value="Unassembled WGS sequence"/>
</dbReference>
<dbReference type="AlphaFoldDB" id="A0A814JXY9"/>
<reference evidence="1" key="1">
    <citation type="submission" date="2021-02" db="EMBL/GenBank/DDBJ databases">
        <authorList>
            <person name="Nowell W R."/>
        </authorList>
    </citation>
    <scope>NUCLEOTIDE SEQUENCE</scope>
</reference>
<keyword evidence="2" id="KW-1185">Reference proteome</keyword>
<gene>
    <name evidence="1" type="ORF">XAT740_LOCUS15418</name>
</gene>
<dbReference type="EMBL" id="CAJNOR010000951">
    <property type="protein sequence ID" value="CAF1044031.1"/>
    <property type="molecule type" value="Genomic_DNA"/>
</dbReference>
<name>A0A814JXY9_ADIRI</name>
<protein>
    <submittedName>
        <fullName evidence="1">Uncharacterized protein</fullName>
    </submittedName>
</protein>
<evidence type="ECO:0000313" key="1">
    <source>
        <dbReference type="EMBL" id="CAF1044031.1"/>
    </source>
</evidence>